<keyword evidence="1" id="KW-0472">Membrane</keyword>
<protein>
    <submittedName>
        <fullName evidence="2">Uncharacterized protein</fullName>
    </submittedName>
</protein>
<evidence type="ECO:0000313" key="2">
    <source>
        <dbReference type="EMBL" id="JAD60664.1"/>
    </source>
</evidence>
<feature type="transmembrane region" description="Helical" evidence="1">
    <location>
        <begin position="87"/>
        <end position="108"/>
    </location>
</feature>
<keyword evidence="1" id="KW-1133">Transmembrane helix</keyword>
<organism evidence="2">
    <name type="scientific">Arundo donax</name>
    <name type="common">Giant reed</name>
    <name type="synonym">Donax arundinaceus</name>
    <dbReference type="NCBI Taxonomy" id="35708"/>
    <lineage>
        <taxon>Eukaryota</taxon>
        <taxon>Viridiplantae</taxon>
        <taxon>Streptophyta</taxon>
        <taxon>Embryophyta</taxon>
        <taxon>Tracheophyta</taxon>
        <taxon>Spermatophyta</taxon>
        <taxon>Magnoliopsida</taxon>
        <taxon>Liliopsida</taxon>
        <taxon>Poales</taxon>
        <taxon>Poaceae</taxon>
        <taxon>PACMAD clade</taxon>
        <taxon>Arundinoideae</taxon>
        <taxon>Arundineae</taxon>
        <taxon>Arundo</taxon>
    </lineage>
</organism>
<keyword evidence="1" id="KW-0812">Transmembrane</keyword>
<reference evidence="2" key="2">
    <citation type="journal article" date="2015" name="Data Brief">
        <title>Shoot transcriptome of the giant reed, Arundo donax.</title>
        <authorList>
            <person name="Barrero R.A."/>
            <person name="Guerrero F.D."/>
            <person name="Moolhuijzen P."/>
            <person name="Goolsby J.A."/>
            <person name="Tidwell J."/>
            <person name="Bellgard S.E."/>
            <person name="Bellgard M.I."/>
        </authorList>
    </citation>
    <scope>NUCLEOTIDE SEQUENCE</scope>
    <source>
        <tissue evidence="2">Shoot tissue taken approximately 20 cm above the soil surface</tissue>
    </source>
</reference>
<dbReference type="AlphaFoldDB" id="A0A0A9B9P6"/>
<evidence type="ECO:0000256" key="1">
    <source>
        <dbReference type="SAM" id="Phobius"/>
    </source>
</evidence>
<reference evidence="2" key="1">
    <citation type="submission" date="2014-09" db="EMBL/GenBank/DDBJ databases">
        <authorList>
            <person name="Magalhaes I.L.F."/>
            <person name="Oliveira U."/>
            <person name="Santos F.R."/>
            <person name="Vidigal T.H.D.A."/>
            <person name="Brescovit A.D."/>
            <person name="Santos A.J."/>
        </authorList>
    </citation>
    <scope>NUCLEOTIDE SEQUENCE</scope>
    <source>
        <tissue evidence="2">Shoot tissue taken approximately 20 cm above the soil surface</tissue>
    </source>
</reference>
<accession>A0A0A9B9P6</accession>
<dbReference type="EMBL" id="GBRH01237231">
    <property type="protein sequence ID" value="JAD60664.1"/>
    <property type="molecule type" value="Transcribed_RNA"/>
</dbReference>
<name>A0A0A9B9P6_ARUDO</name>
<proteinExistence type="predicted"/>
<sequence>MTELSLVDGPTGVGVAVPSLGGGGGVTDSGDLRFRVCSVPPEAAAASSFTAASCGVRGICWQPTGRLRRERNSMISISVFPARSRSFSIAVMVAVVTGVLLTAALLGFPHLMAHGHGIVGGDWRKKNLDFQPGYLVIFPVKRRRRQRWGLKWCQPTASPL</sequence>